<dbReference type="FunFam" id="1.20.1070.10:FF:000296">
    <property type="entry name" value="C5a anaphylatoxin chemotactic receptor 2"/>
    <property type="match status" value="1"/>
</dbReference>
<dbReference type="GO" id="GO:0006954">
    <property type="term" value="P:inflammatory response"/>
    <property type="evidence" value="ECO:0007669"/>
    <property type="project" value="TreeGrafter"/>
</dbReference>
<evidence type="ECO:0000256" key="15">
    <source>
        <dbReference type="ARBA" id="ARBA00068514"/>
    </source>
</evidence>
<dbReference type="SUPFAM" id="SSF81321">
    <property type="entry name" value="Family A G protein-coupled receptor-like"/>
    <property type="match status" value="1"/>
</dbReference>
<evidence type="ECO:0000259" key="20">
    <source>
        <dbReference type="PROSITE" id="PS50262"/>
    </source>
</evidence>
<evidence type="ECO:0000256" key="18">
    <source>
        <dbReference type="SAM" id="MobiDB-lite"/>
    </source>
</evidence>
<dbReference type="GO" id="GO:0005886">
    <property type="term" value="C:plasma membrane"/>
    <property type="evidence" value="ECO:0007669"/>
    <property type="project" value="UniProtKB-SubCell"/>
</dbReference>
<evidence type="ECO:0000256" key="5">
    <source>
        <dbReference type="ARBA" id="ARBA00022989"/>
    </source>
</evidence>
<keyword evidence="9 22" id="KW-0675">Receptor</keyword>
<sequence>MENDSHSFDIQYGDYSDLPDVPVDCPDGACLLSPSVLRVAPLVLYAAIFFLGVPGNAMVAWVAGKEAGRRAWAAWFVHLAVADLLCCLSLPVLAVPMARQGHWPYGALGCRLLPSAILLSMYASVLLLAALSGDLCLMALRLPWWVVTWRSRGVQVSRGAAWMLALLLTVPSAVYRRLHQEAFPSRLACVVDYGGSVTTEVLINASRFLFGFLGPLVFVVGCHSVLLSRVAPRHWPLSMAVIVGFFVCWAPYHFLGVVLTVAAPNSVLLFRALSAEPLVVGLALAHSCLNPIIFLYFGRAQLCRSLPAACRQALRESQDKEESSTSKAATSHDFMSEMEV</sequence>
<dbReference type="OrthoDB" id="9835842at2759"/>
<protein>
    <recommendedName>
        <fullName evidence="15">C5a anaphylatoxin chemotactic receptor 2</fullName>
    </recommendedName>
    <alternativeName>
        <fullName evidence="16">Complement component 5a receptor 2</fullName>
    </alternativeName>
    <alternativeName>
        <fullName evidence="17">G-protein coupled receptor 77</fullName>
    </alternativeName>
</protein>
<dbReference type="GO" id="GO:0004930">
    <property type="term" value="F:G protein-coupled receptor activity"/>
    <property type="evidence" value="ECO:0007669"/>
    <property type="project" value="UniProtKB-KW"/>
</dbReference>
<feature type="domain" description="G-protein coupled receptors family 1 profile" evidence="20">
    <location>
        <begin position="55"/>
        <end position="294"/>
    </location>
</feature>
<dbReference type="GO" id="GO:0006935">
    <property type="term" value="P:chemotaxis"/>
    <property type="evidence" value="ECO:0007669"/>
    <property type="project" value="InterPro"/>
</dbReference>
<dbReference type="GeneID" id="105998121"/>
<evidence type="ECO:0000256" key="10">
    <source>
        <dbReference type="ARBA" id="ARBA00023180"/>
    </source>
</evidence>
<evidence type="ECO:0000256" key="8">
    <source>
        <dbReference type="ARBA" id="ARBA00023157"/>
    </source>
</evidence>
<comment type="similarity">
    <text evidence="12">Belongs to the chemokine-like receptor (CMKLR) family.</text>
</comment>
<feature type="transmembrane region" description="Helical" evidence="19">
    <location>
        <begin position="208"/>
        <end position="227"/>
    </location>
</feature>
<evidence type="ECO:0000256" key="19">
    <source>
        <dbReference type="SAM" id="Phobius"/>
    </source>
</evidence>
<keyword evidence="3" id="KW-0597">Phosphoprotein</keyword>
<evidence type="ECO:0000313" key="21">
    <source>
        <dbReference type="Proteomes" id="UP000081671"/>
    </source>
</evidence>
<feature type="transmembrane region" description="Helical" evidence="19">
    <location>
        <begin position="160"/>
        <end position="178"/>
    </location>
</feature>
<dbReference type="PANTHER" id="PTHR24225:SF1">
    <property type="entry name" value="C5A ANAPHYLATOXIN CHEMOTACTIC RECEPTOR 2"/>
    <property type="match status" value="1"/>
</dbReference>
<organism evidence="21 22">
    <name type="scientific">Dipodomys ordii</name>
    <name type="common">Ord's kangaroo rat</name>
    <dbReference type="NCBI Taxonomy" id="10020"/>
    <lineage>
        <taxon>Eukaryota</taxon>
        <taxon>Metazoa</taxon>
        <taxon>Chordata</taxon>
        <taxon>Craniata</taxon>
        <taxon>Vertebrata</taxon>
        <taxon>Euteleostomi</taxon>
        <taxon>Mammalia</taxon>
        <taxon>Eutheria</taxon>
        <taxon>Euarchontoglires</taxon>
        <taxon>Glires</taxon>
        <taxon>Rodentia</taxon>
        <taxon>Castorimorpha</taxon>
        <taxon>Heteromyidae</taxon>
        <taxon>Dipodomyinae</taxon>
        <taxon>Dipodomys</taxon>
    </lineage>
</organism>
<dbReference type="InterPro" id="IPR000826">
    <property type="entry name" value="Formyl_rcpt-rel"/>
</dbReference>
<evidence type="ECO:0000256" key="14">
    <source>
        <dbReference type="ARBA" id="ARBA00062102"/>
    </source>
</evidence>
<feature type="transmembrane region" description="Helical" evidence="19">
    <location>
        <begin position="75"/>
        <end position="97"/>
    </location>
</feature>
<dbReference type="AlphaFoldDB" id="A0A1S3GHC2"/>
<dbReference type="CTD" id="27202"/>
<evidence type="ECO:0000313" key="22">
    <source>
        <dbReference type="RefSeq" id="XP_012888206.1"/>
    </source>
</evidence>
<dbReference type="Proteomes" id="UP000081671">
    <property type="component" value="Unplaced"/>
</dbReference>
<proteinExistence type="inferred from homology"/>
<feature type="region of interest" description="Disordered" evidence="18">
    <location>
        <begin position="321"/>
        <end position="340"/>
    </location>
</feature>
<accession>A0A1S3GHC2</accession>
<dbReference type="InterPro" id="IPR000276">
    <property type="entry name" value="GPCR_Rhodpsn"/>
</dbReference>
<dbReference type="InParanoid" id="A0A1S3GHC2"/>
<evidence type="ECO:0000256" key="17">
    <source>
        <dbReference type="ARBA" id="ARBA00083911"/>
    </source>
</evidence>
<dbReference type="PRINTS" id="PR00426">
    <property type="entry name" value="C5ANPHYLTXNR"/>
</dbReference>
<feature type="transmembrane region" description="Helical" evidence="19">
    <location>
        <begin position="239"/>
        <end position="263"/>
    </location>
</feature>
<dbReference type="PRINTS" id="PR00237">
    <property type="entry name" value="GPCRRHODOPSN"/>
</dbReference>
<dbReference type="PROSITE" id="PS50262">
    <property type="entry name" value="G_PROTEIN_RECEP_F1_2"/>
    <property type="match status" value="1"/>
</dbReference>
<keyword evidence="8" id="KW-1015">Disulfide bond</keyword>
<evidence type="ECO:0000256" key="16">
    <source>
        <dbReference type="ARBA" id="ARBA00078355"/>
    </source>
</evidence>
<dbReference type="GO" id="GO:0004878">
    <property type="term" value="F:complement component C5a receptor activity"/>
    <property type="evidence" value="ECO:0007669"/>
    <property type="project" value="TreeGrafter"/>
</dbReference>
<keyword evidence="10" id="KW-0325">Glycoprotein</keyword>
<evidence type="ECO:0000256" key="9">
    <source>
        <dbReference type="ARBA" id="ARBA00023170"/>
    </source>
</evidence>
<evidence type="ECO:0000256" key="12">
    <source>
        <dbReference type="ARBA" id="ARBA00025736"/>
    </source>
</evidence>
<dbReference type="GO" id="GO:0007200">
    <property type="term" value="P:phospholipase C-activating G protein-coupled receptor signaling pathway"/>
    <property type="evidence" value="ECO:0007669"/>
    <property type="project" value="TreeGrafter"/>
</dbReference>
<evidence type="ECO:0000256" key="3">
    <source>
        <dbReference type="ARBA" id="ARBA00022553"/>
    </source>
</evidence>
<keyword evidence="7 19" id="KW-0472">Membrane</keyword>
<keyword evidence="5 19" id="KW-1133">Transmembrane helix</keyword>
<gene>
    <name evidence="22" type="primary">C5ar2</name>
</gene>
<dbReference type="RefSeq" id="XP_012888206.1">
    <property type="nucleotide sequence ID" value="XM_013032752.1"/>
</dbReference>
<keyword evidence="6" id="KW-0297">G-protein coupled receptor</keyword>
<keyword evidence="2" id="KW-1003">Cell membrane</keyword>
<evidence type="ECO:0000256" key="6">
    <source>
        <dbReference type="ARBA" id="ARBA00023040"/>
    </source>
</evidence>
<comment type="subunit">
    <text evidence="14">Interacts with C3 (the anaphylatoxin peptide C3a and the adipogenic hormone ASP); the interaction occurs with higher affinity for ASP, enhancing the phosphorylation and activation of GPR77, recruitment of ARRB2 to the cell surface and endocytosis of GRP77.</text>
</comment>
<evidence type="ECO:0000256" key="7">
    <source>
        <dbReference type="ARBA" id="ARBA00023136"/>
    </source>
</evidence>
<dbReference type="Pfam" id="PF00001">
    <property type="entry name" value="7tm_1"/>
    <property type="match status" value="1"/>
</dbReference>
<dbReference type="GO" id="GO:0007204">
    <property type="term" value="P:positive regulation of cytosolic calcium ion concentration"/>
    <property type="evidence" value="ECO:0007669"/>
    <property type="project" value="TreeGrafter"/>
</dbReference>
<evidence type="ECO:0000256" key="11">
    <source>
        <dbReference type="ARBA" id="ARBA00023224"/>
    </source>
</evidence>
<evidence type="ECO:0000256" key="2">
    <source>
        <dbReference type="ARBA" id="ARBA00022475"/>
    </source>
</evidence>
<dbReference type="InterPro" id="IPR002234">
    <property type="entry name" value="Anphylx_rcpt_C3a/C5a1-2"/>
</dbReference>
<keyword evidence="4 19" id="KW-0812">Transmembrane</keyword>
<dbReference type="InterPro" id="IPR017452">
    <property type="entry name" value="GPCR_Rhodpsn_7TM"/>
</dbReference>
<name>A0A1S3GHC2_DIPOR</name>
<dbReference type="PANTHER" id="PTHR24225">
    <property type="entry name" value="CHEMOTACTIC RECEPTOR"/>
    <property type="match status" value="1"/>
</dbReference>
<reference evidence="22" key="1">
    <citation type="submission" date="2025-08" db="UniProtKB">
        <authorList>
            <consortium name="RefSeq"/>
        </authorList>
    </citation>
    <scope>IDENTIFICATION</scope>
    <source>
        <tissue evidence="22">Kidney</tissue>
    </source>
</reference>
<evidence type="ECO:0000256" key="1">
    <source>
        <dbReference type="ARBA" id="ARBA00004651"/>
    </source>
</evidence>
<evidence type="ECO:0000256" key="4">
    <source>
        <dbReference type="ARBA" id="ARBA00022692"/>
    </source>
</evidence>
<keyword evidence="21" id="KW-1185">Reference proteome</keyword>
<evidence type="ECO:0000256" key="13">
    <source>
        <dbReference type="ARBA" id="ARBA00053872"/>
    </source>
</evidence>
<dbReference type="FunCoup" id="A0A1S3GHC2">
    <property type="interactions" value="119"/>
</dbReference>
<comment type="subcellular location">
    <subcellularLocation>
        <location evidence="1">Cell membrane</location>
        <topology evidence="1">Multi-pass membrane protein</topology>
    </subcellularLocation>
</comment>
<comment type="function">
    <text evidence="13">Receptor for the chemotactic and inflammatory C3a, C4a and C5a anaphylatoxin peptides and also for their dearginated forms ASP/C3adesArg, C4adesArg and C5adesArg respectively. Couples weakly to G(i)-mediated signaling pathways.</text>
</comment>
<feature type="transmembrane region" description="Helical" evidence="19">
    <location>
        <begin position="42"/>
        <end position="63"/>
    </location>
</feature>
<dbReference type="KEGG" id="dord:105998121"/>
<feature type="transmembrane region" description="Helical" evidence="19">
    <location>
        <begin position="278"/>
        <end position="297"/>
    </location>
</feature>
<dbReference type="Gene3D" id="1.20.1070.10">
    <property type="entry name" value="Rhodopsin 7-helix transmembrane proteins"/>
    <property type="match status" value="1"/>
</dbReference>
<feature type="transmembrane region" description="Helical" evidence="19">
    <location>
        <begin position="117"/>
        <end position="140"/>
    </location>
</feature>
<keyword evidence="11" id="KW-0807">Transducer</keyword>